<keyword evidence="3" id="KW-0645">Protease</keyword>
<dbReference type="InterPro" id="IPR034164">
    <property type="entry name" value="Pepsin-like_dom"/>
</dbReference>
<dbReference type="HOGENOM" id="CLU_863713_0_0_1"/>
<dbReference type="InterPro" id="IPR033121">
    <property type="entry name" value="PEPTIDASE_A1"/>
</dbReference>
<dbReference type="Gene3D" id="2.40.70.10">
    <property type="entry name" value="Acid Proteases"/>
    <property type="match status" value="2"/>
</dbReference>
<dbReference type="InterPro" id="IPR021109">
    <property type="entry name" value="Peptidase_aspartic_dom_sf"/>
</dbReference>
<dbReference type="AlphaFoldDB" id="S9W574"/>
<evidence type="ECO:0000256" key="3">
    <source>
        <dbReference type="RuleBase" id="RU000454"/>
    </source>
</evidence>
<keyword evidence="3" id="KW-0378">Hydrolase</keyword>
<evidence type="ECO:0000259" key="4">
    <source>
        <dbReference type="PROSITE" id="PS51767"/>
    </source>
</evidence>
<dbReference type="RefSeq" id="XP_013021344.1">
    <property type="nucleotide sequence ID" value="XM_013165890.1"/>
</dbReference>
<dbReference type="InterPro" id="IPR001969">
    <property type="entry name" value="Aspartic_peptidase_AS"/>
</dbReference>
<evidence type="ECO:0000313" key="6">
    <source>
        <dbReference type="Proteomes" id="UP000015464"/>
    </source>
</evidence>
<dbReference type="CDD" id="cd05471">
    <property type="entry name" value="pepsin_like"/>
    <property type="match status" value="1"/>
</dbReference>
<feature type="domain" description="Peptidase A1" evidence="4">
    <location>
        <begin position="65"/>
        <end position="322"/>
    </location>
</feature>
<evidence type="ECO:0000256" key="1">
    <source>
        <dbReference type="ARBA" id="ARBA00007447"/>
    </source>
</evidence>
<dbReference type="InterPro" id="IPR001461">
    <property type="entry name" value="Aspartic_peptidase_A1"/>
</dbReference>
<proteinExistence type="inferred from homology"/>
<keyword evidence="2 3" id="KW-0064">Aspartyl protease</keyword>
<sequence length="322" mass="35541">MIFAAFFSHSVATVQAPASSLLLPIKRVASPHLNLGGGNLDYTNNTKIKRSEEFPLSGHSYLRLYFVQVDLGTPAQTFDVLIDTGSTALWVPMMNGTSKAHDQRRSRDIGYLSSSVNVEMYGDTFRLGDHEVRNQLFGAATRVGPHANGIMKMSRGASSSGSRTNAFHDPKKSSLILGGPDSKITRNGFTWHENDNCTTDGFCVTVDSILCLDKYGNKNCILQKGINYKGVLDTGTTPTLIDRKLTSALNNLLGDPGNGRVLAMPLIVFVFNGEKFRLSVQDYTVEENNICWNSCYEQSSLDGSNQINFGTDIFFRNIYYFL</sequence>
<dbReference type="GO" id="GO:0004190">
    <property type="term" value="F:aspartic-type endopeptidase activity"/>
    <property type="evidence" value="ECO:0007669"/>
    <property type="project" value="UniProtKB-KW"/>
</dbReference>
<gene>
    <name evidence="5" type="ORF">SPOG_03627</name>
</gene>
<protein>
    <submittedName>
        <fullName evidence="5">Pepsin A</fullName>
    </submittedName>
</protein>
<keyword evidence="6" id="KW-1185">Reference proteome</keyword>
<dbReference type="EMBL" id="KE546988">
    <property type="protein sequence ID" value="EPY53080.1"/>
    <property type="molecule type" value="Genomic_DNA"/>
</dbReference>
<dbReference type="Proteomes" id="UP000015464">
    <property type="component" value="Unassembled WGS sequence"/>
</dbReference>
<reference evidence="5 6" key="1">
    <citation type="journal article" date="2011" name="Science">
        <title>Comparative functional genomics of the fission yeasts.</title>
        <authorList>
            <person name="Rhind N."/>
            <person name="Chen Z."/>
            <person name="Yassour M."/>
            <person name="Thompson D.A."/>
            <person name="Haas B.J."/>
            <person name="Habib N."/>
            <person name="Wapinski I."/>
            <person name="Roy S."/>
            <person name="Lin M.F."/>
            <person name="Heiman D.I."/>
            <person name="Young S.K."/>
            <person name="Furuya K."/>
            <person name="Guo Y."/>
            <person name="Pidoux A."/>
            <person name="Chen H.M."/>
            <person name="Robbertse B."/>
            <person name="Goldberg J.M."/>
            <person name="Aoki K."/>
            <person name="Bayne E.H."/>
            <person name="Berlin A.M."/>
            <person name="Desjardins C.A."/>
            <person name="Dobbs E."/>
            <person name="Dukaj L."/>
            <person name="Fan L."/>
            <person name="FitzGerald M.G."/>
            <person name="French C."/>
            <person name="Gujja S."/>
            <person name="Hansen K."/>
            <person name="Keifenheim D."/>
            <person name="Levin J.Z."/>
            <person name="Mosher R.A."/>
            <person name="Mueller C.A."/>
            <person name="Pfiffner J."/>
            <person name="Priest M."/>
            <person name="Russ C."/>
            <person name="Smialowska A."/>
            <person name="Swoboda P."/>
            <person name="Sykes S.M."/>
            <person name="Vaughn M."/>
            <person name="Vengrova S."/>
            <person name="Yoder R."/>
            <person name="Zeng Q."/>
            <person name="Allshire R."/>
            <person name="Baulcombe D."/>
            <person name="Birren B.W."/>
            <person name="Brown W."/>
            <person name="Ekwall K."/>
            <person name="Kellis M."/>
            <person name="Leatherwood J."/>
            <person name="Levin H."/>
            <person name="Margalit H."/>
            <person name="Martienssen R."/>
            <person name="Nieduszynski C.A."/>
            <person name="Spatafora J.W."/>
            <person name="Friedman N."/>
            <person name="Dalgaard J.Z."/>
            <person name="Baumann P."/>
            <person name="Niki H."/>
            <person name="Regev A."/>
            <person name="Nusbaum C."/>
        </authorList>
    </citation>
    <scope>NUCLEOTIDE SEQUENCE [LARGE SCALE GENOMIC DNA]</scope>
    <source>
        <strain evidence="6">OY26 / ATCC MYA-4695 / CBS 11777 / NBRC 106824 / NRRL Y48691</strain>
    </source>
</reference>
<dbReference type="PROSITE" id="PS00141">
    <property type="entry name" value="ASP_PROTEASE"/>
    <property type="match status" value="1"/>
</dbReference>
<evidence type="ECO:0000256" key="2">
    <source>
        <dbReference type="ARBA" id="ARBA00022750"/>
    </source>
</evidence>
<dbReference type="SUPFAM" id="SSF50630">
    <property type="entry name" value="Acid proteases"/>
    <property type="match status" value="1"/>
</dbReference>
<comment type="similarity">
    <text evidence="1 3">Belongs to the peptidase A1 family.</text>
</comment>
<accession>S9W574</accession>
<dbReference type="OrthoDB" id="771136at2759"/>
<dbReference type="PANTHER" id="PTHR47966:SF51">
    <property type="entry name" value="BETA-SITE APP-CLEAVING ENZYME, ISOFORM A-RELATED"/>
    <property type="match status" value="1"/>
</dbReference>
<dbReference type="Pfam" id="PF00026">
    <property type="entry name" value="Asp"/>
    <property type="match status" value="2"/>
</dbReference>
<dbReference type="GO" id="GO:0006508">
    <property type="term" value="P:proteolysis"/>
    <property type="evidence" value="ECO:0007669"/>
    <property type="project" value="UniProtKB-KW"/>
</dbReference>
<dbReference type="PANTHER" id="PTHR47966">
    <property type="entry name" value="BETA-SITE APP-CLEAVING ENZYME, ISOFORM A-RELATED"/>
    <property type="match status" value="1"/>
</dbReference>
<dbReference type="PROSITE" id="PS51767">
    <property type="entry name" value="PEPTIDASE_A1"/>
    <property type="match status" value="1"/>
</dbReference>
<dbReference type="STRING" id="653667.S9W574"/>
<evidence type="ECO:0000313" key="5">
    <source>
        <dbReference type="EMBL" id="EPY53080.1"/>
    </source>
</evidence>
<name>S9W574_SCHCR</name>
<dbReference type="eggNOG" id="KOG1339">
    <property type="taxonomic scope" value="Eukaryota"/>
</dbReference>
<organism evidence="5 6">
    <name type="scientific">Schizosaccharomyces cryophilus (strain OY26 / ATCC MYA-4695 / CBS 11777 / NBRC 106824 / NRRL Y48691)</name>
    <name type="common">Fission yeast</name>
    <dbReference type="NCBI Taxonomy" id="653667"/>
    <lineage>
        <taxon>Eukaryota</taxon>
        <taxon>Fungi</taxon>
        <taxon>Dikarya</taxon>
        <taxon>Ascomycota</taxon>
        <taxon>Taphrinomycotina</taxon>
        <taxon>Schizosaccharomycetes</taxon>
        <taxon>Schizosaccharomycetales</taxon>
        <taxon>Schizosaccharomycetaceae</taxon>
        <taxon>Schizosaccharomyces</taxon>
    </lineage>
</organism>
<dbReference type="GeneID" id="25037944"/>
<dbReference type="PRINTS" id="PR00792">
    <property type="entry name" value="PEPSIN"/>
</dbReference>